<dbReference type="STRING" id="981085.W9S9E3"/>
<dbReference type="GO" id="GO:0000977">
    <property type="term" value="F:RNA polymerase II transcription regulatory region sequence-specific DNA binding"/>
    <property type="evidence" value="ECO:0007669"/>
    <property type="project" value="TreeGrafter"/>
</dbReference>
<dbReference type="GO" id="GO:0090575">
    <property type="term" value="C:RNA polymerase II transcription regulator complex"/>
    <property type="evidence" value="ECO:0007669"/>
    <property type="project" value="TreeGrafter"/>
</dbReference>
<dbReference type="InterPro" id="IPR002350">
    <property type="entry name" value="Kazal_dom"/>
</dbReference>
<dbReference type="PANTHER" id="PTHR13935:SF106">
    <property type="entry name" value="ACHAETE-SCUTE COMPLEX PROTEIN T5-RELATED"/>
    <property type="match status" value="1"/>
</dbReference>
<accession>W9S9E3</accession>
<evidence type="ECO:0000256" key="2">
    <source>
        <dbReference type="ARBA" id="ARBA00023015"/>
    </source>
</evidence>
<evidence type="ECO:0000256" key="5">
    <source>
        <dbReference type="ARBA" id="ARBA00023242"/>
    </source>
</evidence>
<dbReference type="PROSITE" id="PS00282">
    <property type="entry name" value="KAZAL_1"/>
    <property type="match status" value="1"/>
</dbReference>
<keyword evidence="3" id="KW-0238">DNA-binding</keyword>
<evidence type="ECO:0000256" key="1">
    <source>
        <dbReference type="ARBA" id="ARBA00004123"/>
    </source>
</evidence>
<keyword evidence="2" id="KW-0805">Transcription regulation</keyword>
<gene>
    <name evidence="9" type="ORF">L484_012941</name>
</gene>
<evidence type="ECO:0000313" key="10">
    <source>
        <dbReference type="Proteomes" id="UP000030645"/>
    </source>
</evidence>
<dbReference type="Gene3D" id="4.10.280.10">
    <property type="entry name" value="Helix-loop-helix DNA-binding domain"/>
    <property type="match status" value="1"/>
</dbReference>
<feature type="region of interest" description="Disordered" evidence="7">
    <location>
        <begin position="53"/>
        <end position="79"/>
    </location>
</feature>
<reference evidence="10" key="1">
    <citation type="submission" date="2013-01" db="EMBL/GenBank/DDBJ databases">
        <title>Draft Genome Sequence of a Mulberry Tree, Morus notabilis C.K. Schneid.</title>
        <authorList>
            <person name="He N."/>
            <person name="Zhao S."/>
        </authorList>
    </citation>
    <scope>NUCLEOTIDE SEQUENCE</scope>
</reference>
<dbReference type="Proteomes" id="UP000030645">
    <property type="component" value="Unassembled WGS sequence"/>
</dbReference>
<comment type="subcellular location">
    <subcellularLocation>
        <location evidence="1">Nucleus</location>
    </subcellularLocation>
</comment>
<dbReference type="EMBL" id="KE345922">
    <property type="protein sequence ID" value="EXC20866.1"/>
    <property type="molecule type" value="Genomic_DNA"/>
</dbReference>
<keyword evidence="5" id="KW-0539">Nucleus</keyword>
<dbReference type="GO" id="GO:0046983">
    <property type="term" value="F:protein dimerization activity"/>
    <property type="evidence" value="ECO:0007669"/>
    <property type="project" value="InterPro"/>
</dbReference>
<evidence type="ECO:0000256" key="6">
    <source>
        <dbReference type="SAM" id="Coils"/>
    </source>
</evidence>
<organism evidence="9 10">
    <name type="scientific">Morus notabilis</name>
    <dbReference type="NCBI Taxonomy" id="981085"/>
    <lineage>
        <taxon>Eukaryota</taxon>
        <taxon>Viridiplantae</taxon>
        <taxon>Streptophyta</taxon>
        <taxon>Embryophyta</taxon>
        <taxon>Tracheophyta</taxon>
        <taxon>Spermatophyta</taxon>
        <taxon>Magnoliopsida</taxon>
        <taxon>eudicotyledons</taxon>
        <taxon>Gunneridae</taxon>
        <taxon>Pentapetalae</taxon>
        <taxon>rosids</taxon>
        <taxon>fabids</taxon>
        <taxon>Rosales</taxon>
        <taxon>Moraceae</taxon>
        <taxon>Moreae</taxon>
        <taxon>Morus</taxon>
    </lineage>
</organism>
<dbReference type="SUPFAM" id="SSF47459">
    <property type="entry name" value="HLH, helix-loop-helix DNA-binding domain"/>
    <property type="match status" value="1"/>
</dbReference>
<dbReference type="CDD" id="cd18914">
    <property type="entry name" value="bHLH_AtORG2_like"/>
    <property type="match status" value="1"/>
</dbReference>
<dbReference type="Pfam" id="PF00010">
    <property type="entry name" value="HLH"/>
    <property type="match status" value="1"/>
</dbReference>
<dbReference type="InterPro" id="IPR036638">
    <property type="entry name" value="HLH_DNA-bd_sf"/>
</dbReference>
<sequence length="220" mass="25937">MTLKPSKNLVEMFPLRQSNKLNSYINFFNAHQNCQISEDLILMSHASADVGGRRFNNSTGKSQRKRKFTDQNSTDNEKRKIHREIERQRRQEMATLFVSLRSLIPLEFIKGKRSTHEYMSEAVTYINHLKKKIRELETKRNELKELLNLRNNINQIDSENRKYSNRCFTIRPSCGGIQVVICSPYGEEYRTVCRFTCMEQTELEQRLSEVNPSLKHMISQ</sequence>
<evidence type="ECO:0000256" key="4">
    <source>
        <dbReference type="ARBA" id="ARBA00023163"/>
    </source>
</evidence>
<dbReference type="SMART" id="SM00353">
    <property type="entry name" value="HLH"/>
    <property type="match status" value="1"/>
</dbReference>
<evidence type="ECO:0000259" key="8">
    <source>
        <dbReference type="PROSITE" id="PS50888"/>
    </source>
</evidence>
<dbReference type="eggNOG" id="ENOG502S1BU">
    <property type="taxonomic scope" value="Eukaryota"/>
</dbReference>
<feature type="coiled-coil region" evidence="6">
    <location>
        <begin position="119"/>
        <end position="166"/>
    </location>
</feature>
<feature type="domain" description="BHLH" evidence="8">
    <location>
        <begin position="77"/>
        <end position="129"/>
    </location>
</feature>
<dbReference type="AlphaFoldDB" id="W9S9E3"/>
<evidence type="ECO:0000256" key="3">
    <source>
        <dbReference type="ARBA" id="ARBA00023125"/>
    </source>
</evidence>
<name>W9S9E3_9ROSA</name>
<dbReference type="PANTHER" id="PTHR13935">
    <property type="entry name" value="ACHAETE-SCUTE TRANSCRIPTION FACTOR-RELATED"/>
    <property type="match status" value="1"/>
</dbReference>
<keyword evidence="6" id="KW-0175">Coiled coil</keyword>
<protein>
    <recommendedName>
        <fullName evidence="8">BHLH domain-containing protein</fullName>
    </recommendedName>
</protein>
<dbReference type="InterPro" id="IPR015660">
    <property type="entry name" value="MASH1/Ascl1a-like"/>
</dbReference>
<evidence type="ECO:0000256" key="7">
    <source>
        <dbReference type="SAM" id="MobiDB-lite"/>
    </source>
</evidence>
<proteinExistence type="predicted"/>
<keyword evidence="10" id="KW-1185">Reference proteome</keyword>
<dbReference type="GO" id="GO:0000981">
    <property type="term" value="F:DNA-binding transcription factor activity, RNA polymerase II-specific"/>
    <property type="evidence" value="ECO:0007669"/>
    <property type="project" value="TreeGrafter"/>
</dbReference>
<evidence type="ECO:0000313" key="9">
    <source>
        <dbReference type="EMBL" id="EXC20866.1"/>
    </source>
</evidence>
<dbReference type="InterPro" id="IPR011598">
    <property type="entry name" value="bHLH_dom"/>
</dbReference>
<keyword evidence="4" id="KW-0804">Transcription</keyword>
<dbReference type="PROSITE" id="PS50888">
    <property type="entry name" value="BHLH"/>
    <property type="match status" value="1"/>
</dbReference>